<feature type="transmembrane region" description="Helical" evidence="2">
    <location>
        <begin position="17"/>
        <end position="39"/>
    </location>
</feature>
<keyword evidence="2" id="KW-0472">Membrane</keyword>
<feature type="region of interest" description="Disordered" evidence="1">
    <location>
        <begin position="97"/>
        <end position="122"/>
    </location>
</feature>
<keyword evidence="4" id="KW-1185">Reference proteome</keyword>
<protein>
    <submittedName>
        <fullName evidence="3">Uncharacterized protein</fullName>
    </submittedName>
</protein>
<sequence>YSPSSYATYEYPIWADILGWCISFSCVLAVPIRAAILIAGKSGPIWARIQQLIRPAADWGPIDRRRPVETNLNFVDSKTPLANDEELYEMERESSYLGRHGGDWEEDEDDGLHMKVPKRTNL</sequence>
<evidence type="ECO:0000256" key="1">
    <source>
        <dbReference type="SAM" id="MobiDB-lite"/>
    </source>
</evidence>
<comment type="caution">
    <text evidence="3">The sequence shown here is derived from an EMBL/GenBank/DDBJ whole genome shotgun (WGS) entry which is preliminary data.</text>
</comment>
<keyword evidence="2" id="KW-0812">Transmembrane</keyword>
<dbReference type="Proteomes" id="UP000326759">
    <property type="component" value="Unassembled WGS sequence"/>
</dbReference>
<feature type="non-terminal residue" evidence="3">
    <location>
        <position position="1"/>
    </location>
</feature>
<dbReference type="AlphaFoldDB" id="A0A5N5TP14"/>
<dbReference type="EMBL" id="SEYY01000160">
    <property type="protein sequence ID" value="KAB7507898.1"/>
    <property type="molecule type" value="Genomic_DNA"/>
</dbReference>
<accession>A0A5N5TP14</accession>
<organism evidence="3 4">
    <name type="scientific">Armadillidium nasatum</name>
    <dbReference type="NCBI Taxonomy" id="96803"/>
    <lineage>
        <taxon>Eukaryota</taxon>
        <taxon>Metazoa</taxon>
        <taxon>Ecdysozoa</taxon>
        <taxon>Arthropoda</taxon>
        <taxon>Crustacea</taxon>
        <taxon>Multicrustacea</taxon>
        <taxon>Malacostraca</taxon>
        <taxon>Eumalacostraca</taxon>
        <taxon>Peracarida</taxon>
        <taxon>Isopoda</taxon>
        <taxon>Oniscidea</taxon>
        <taxon>Crinocheta</taxon>
        <taxon>Armadillidiidae</taxon>
        <taxon>Armadillidium</taxon>
    </lineage>
</organism>
<gene>
    <name evidence="3" type="ORF">Anas_00450</name>
</gene>
<dbReference type="OrthoDB" id="6581954at2759"/>
<reference evidence="3 4" key="1">
    <citation type="journal article" date="2019" name="PLoS Biol.">
        <title>Sex chromosomes control vertical transmission of feminizing Wolbachia symbionts in an isopod.</title>
        <authorList>
            <person name="Becking T."/>
            <person name="Chebbi M.A."/>
            <person name="Giraud I."/>
            <person name="Moumen B."/>
            <person name="Laverre T."/>
            <person name="Caubet Y."/>
            <person name="Peccoud J."/>
            <person name="Gilbert C."/>
            <person name="Cordaux R."/>
        </authorList>
    </citation>
    <scope>NUCLEOTIDE SEQUENCE [LARGE SCALE GENOMIC DNA]</scope>
    <source>
        <strain evidence="3">ANa2</strain>
        <tissue evidence="3">Whole body excluding digestive tract and cuticle</tissue>
    </source>
</reference>
<evidence type="ECO:0000313" key="3">
    <source>
        <dbReference type="EMBL" id="KAB7507898.1"/>
    </source>
</evidence>
<proteinExistence type="predicted"/>
<name>A0A5N5TP14_9CRUS</name>
<keyword evidence="2" id="KW-1133">Transmembrane helix</keyword>
<evidence type="ECO:0000256" key="2">
    <source>
        <dbReference type="SAM" id="Phobius"/>
    </source>
</evidence>
<evidence type="ECO:0000313" key="4">
    <source>
        <dbReference type="Proteomes" id="UP000326759"/>
    </source>
</evidence>